<name>A0ABS3HZN0_9ENTE</name>
<accession>A0ABS3HZN0</accession>
<proteinExistence type="predicted"/>
<sequence length="140" mass="16663">MMYLWDINFVKYAIEKRKISEKELKSQHIVVLEQFERIKKQAELLVKEVNSSNFENILIQLQVLDLKCQAILNYIGIPQNGYKTDEDFLQHLTEEALGTLKDKYINDGQDVYFTSFIKEVLIRELQDIKKEWTFQEEKGN</sequence>
<reference evidence="1 2" key="1">
    <citation type="submission" date="2021-03" db="EMBL/GenBank/DDBJ databases">
        <title>Enterococcal diversity collection.</title>
        <authorList>
            <person name="Gilmore M.S."/>
            <person name="Schwartzman J."/>
            <person name="Van Tyne D."/>
            <person name="Martin M."/>
            <person name="Earl A.M."/>
            <person name="Manson A.L."/>
            <person name="Straub T."/>
            <person name="Salamzade R."/>
            <person name="Saavedra J."/>
            <person name="Lebreton F."/>
            <person name="Prichula J."/>
            <person name="Schaufler K."/>
            <person name="Gaca A."/>
            <person name="Sgardioli B."/>
            <person name="Wagenaar J."/>
            <person name="Strong T."/>
        </authorList>
    </citation>
    <scope>NUCLEOTIDE SEQUENCE [LARGE SCALE GENOMIC DNA]</scope>
    <source>
        <strain evidence="1 2">MSG2901</strain>
    </source>
</reference>
<dbReference type="Proteomes" id="UP000664832">
    <property type="component" value="Unassembled WGS sequence"/>
</dbReference>
<evidence type="ECO:0000313" key="1">
    <source>
        <dbReference type="EMBL" id="MBO0480991.1"/>
    </source>
</evidence>
<protein>
    <submittedName>
        <fullName evidence="1">Uncharacterized protein</fullName>
    </submittedName>
</protein>
<dbReference type="EMBL" id="JAFLWI010000002">
    <property type="protein sequence ID" value="MBO0480991.1"/>
    <property type="molecule type" value="Genomic_DNA"/>
</dbReference>
<comment type="caution">
    <text evidence="1">The sequence shown here is derived from an EMBL/GenBank/DDBJ whole genome shotgun (WGS) entry which is preliminary data.</text>
</comment>
<evidence type="ECO:0000313" key="2">
    <source>
        <dbReference type="Proteomes" id="UP000664832"/>
    </source>
</evidence>
<dbReference type="RefSeq" id="WP_206897827.1">
    <property type="nucleotide sequence ID" value="NZ_JAFLWI010000002.1"/>
</dbReference>
<gene>
    <name evidence="1" type="ORF">JZO71_01465</name>
</gene>
<keyword evidence="2" id="KW-1185">Reference proteome</keyword>
<organism evidence="1 2">
    <name type="scientific">Candidatus Enterococcus courvalinii</name>
    <dbReference type="NCBI Taxonomy" id="2815329"/>
    <lineage>
        <taxon>Bacteria</taxon>
        <taxon>Bacillati</taxon>
        <taxon>Bacillota</taxon>
        <taxon>Bacilli</taxon>
        <taxon>Lactobacillales</taxon>
        <taxon>Enterococcaceae</taxon>
        <taxon>Enterococcus</taxon>
    </lineage>
</organism>